<dbReference type="GO" id="GO:0006935">
    <property type="term" value="P:chemotaxis"/>
    <property type="evidence" value="ECO:0007669"/>
    <property type="project" value="InterPro"/>
</dbReference>
<dbReference type="GO" id="GO:0004888">
    <property type="term" value="F:transmembrane signaling receptor activity"/>
    <property type="evidence" value="ECO:0007669"/>
    <property type="project" value="InterPro"/>
</dbReference>
<dbReference type="InterPro" id="IPR004090">
    <property type="entry name" value="Chemotax_Me-accpt_rcpt"/>
</dbReference>
<dbReference type="KEGG" id="svp:Pan189_22040"/>
<keyword evidence="1 3" id="KW-0807">Transducer</keyword>
<evidence type="ECO:0000313" key="6">
    <source>
        <dbReference type="Proteomes" id="UP000317318"/>
    </source>
</evidence>
<evidence type="ECO:0000256" key="3">
    <source>
        <dbReference type="PROSITE-ProRule" id="PRU00284"/>
    </source>
</evidence>
<dbReference type="PROSITE" id="PS50111">
    <property type="entry name" value="CHEMOTAXIS_TRANSDUC_2"/>
    <property type="match status" value="1"/>
</dbReference>
<keyword evidence="6" id="KW-1185">Reference proteome</keyword>
<dbReference type="EMBL" id="CP036268">
    <property type="protein sequence ID" value="QDT37822.1"/>
    <property type="molecule type" value="Genomic_DNA"/>
</dbReference>
<evidence type="ECO:0000256" key="1">
    <source>
        <dbReference type="ARBA" id="ARBA00023224"/>
    </source>
</evidence>
<organism evidence="5 6">
    <name type="scientific">Stratiformator vulcanicus</name>
    <dbReference type="NCBI Taxonomy" id="2527980"/>
    <lineage>
        <taxon>Bacteria</taxon>
        <taxon>Pseudomonadati</taxon>
        <taxon>Planctomycetota</taxon>
        <taxon>Planctomycetia</taxon>
        <taxon>Planctomycetales</taxon>
        <taxon>Planctomycetaceae</taxon>
        <taxon>Stratiformator</taxon>
    </lineage>
</organism>
<dbReference type="Pfam" id="PF00015">
    <property type="entry name" value="MCPsignal"/>
    <property type="match status" value="1"/>
</dbReference>
<dbReference type="SUPFAM" id="SSF55781">
    <property type="entry name" value="GAF domain-like"/>
    <property type="match status" value="1"/>
</dbReference>
<dbReference type="Gene3D" id="3.30.450.40">
    <property type="match status" value="1"/>
</dbReference>
<gene>
    <name evidence="5" type="primary">pctC</name>
    <name evidence="5" type="ORF">Pan189_22040</name>
</gene>
<dbReference type="GO" id="GO:0016020">
    <property type="term" value="C:membrane"/>
    <property type="evidence" value="ECO:0007669"/>
    <property type="project" value="InterPro"/>
</dbReference>
<dbReference type="Gene3D" id="1.10.287.950">
    <property type="entry name" value="Methyl-accepting chemotaxis protein"/>
    <property type="match status" value="1"/>
</dbReference>
<accession>A0A517R1S6</accession>
<dbReference type="PANTHER" id="PTHR32089">
    <property type="entry name" value="METHYL-ACCEPTING CHEMOTAXIS PROTEIN MCPB"/>
    <property type="match status" value="1"/>
</dbReference>
<sequence>MPATFTVLRKSLDELVAQVGEVARHFRARVVDEVPELTPVLDAISDAALSDGLSQFLTVLGRQEDNATSVERFLESLCSRVNGVMLDRGQVNALKAALTDAVTAIQTNSWDERTARDWAEALDSAEDILLGTILVASATSDEAANIETSAERILVDDANSQTSGVEISSNKPEQAKPTAFDIEEHSDGAVLDAESRVAIPDEINSLDDKDMSEMSTEHILAEIERVNSPAPSNQASLDMSAFEAQLREHHQHLGLITSILDALSTATDERTIYEVGLREICGSLGFRCGGFWKADVSSEQLTLVVEAGDVPIDLSEVNQSAVYASGIGLVGRAAQQREMVLAPEFSQVETSNRAAVAVRAGIVTGVAVPLMRGDDCDGVLEFLLDHSTALGDSRKQTLAIAAQLIRSQCDRIQSLRAVSEQAENADCFERDVKSVIQIVSSASTELQASSQSLAASAELTNRQSHVVATASEQATKNVETVASAAEELNASIHEIARHVEDAAHMTTTAVEEAEQTNSTIRQLGKASSEIGQVIRVITSIAQQTNLLALNATIEAARAGEAGKGFAVVANEVKELARQTAKATEEISDKIGAIQSSTDIAVTAIESIGSRIGKINEISTTIASAVQEQSAATQEISRNVAEAAGGTAEVTKSICEVANAADDSGRGAADIQAASENLSTESARLEQIAQDFLDKLRSA</sequence>
<reference evidence="5 6" key="1">
    <citation type="submission" date="2019-02" db="EMBL/GenBank/DDBJ databases">
        <title>Deep-cultivation of Planctomycetes and their phenomic and genomic characterization uncovers novel biology.</title>
        <authorList>
            <person name="Wiegand S."/>
            <person name="Jogler M."/>
            <person name="Boedeker C."/>
            <person name="Pinto D."/>
            <person name="Vollmers J."/>
            <person name="Rivas-Marin E."/>
            <person name="Kohn T."/>
            <person name="Peeters S.H."/>
            <person name="Heuer A."/>
            <person name="Rast P."/>
            <person name="Oberbeckmann S."/>
            <person name="Bunk B."/>
            <person name="Jeske O."/>
            <person name="Meyerdierks A."/>
            <person name="Storesund J.E."/>
            <person name="Kallscheuer N."/>
            <person name="Luecker S."/>
            <person name="Lage O.M."/>
            <person name="Pohl T."/>
            <person name="Merkel B.J."/>
            <person name="Hornburger P."/>
            <person name="Mueller R.-W."/>
            <person name="Bruemmer F."/>
            <person name="Labrenz M."/>
            <person name="Spormann A.M."/>
            <person name="Op den Camp H."/>
            <person name="Overmann J."/>
            <person name="Amann R."/>
            <person name="Jetten M.S.M."/>
            <person name="Mascher T."/>
            <person name="Medema M.H."/>
            <person name="Devos D.P."/>
            <person name="Kaster A.-K."/>
            <person name="Ovreas L."/>
            <person name="Rohde M."/>
            <person name="Galperin M.Y."/>
            <person name="Jogler C."/>
        </authorList>
    </citation>
    <scope>NUCLEOTIDE SEQUENCE [LARGE SCALE GENOMIC DNA]</scope>
    <source>
        <strain evidence="5 6">Pan189</strain>
    </source>
</reference>
<evidence type="ECO:0000259" key="4">
    <source>
        <dbReference type="PROSITE" id="PS50111"/>
    </source>
</evidence>
<dbReference type="PANTHER" id="PTHR32089:SF112">
    <property type="entry name" value="LYSOZYME-LIKE PROTEIN-RELATED"/>
    <property type="match status" value="1"/>
</dbReference>
<dbReference type="AlphaFoldDB" id="A0A517R1S6"/>
<dbReference type="SMART" id="SM00283">
    <property type="entry name" value="MA"/>
    <property type="match status" value="1"/>
</dbReference>
<dbReference type="Pfam" id="PF13185">
    <property type="entry name" value="GAF_2"/>
    <property type="match status" value="1"/>
</dbReference>
<comment type="similarity">
    <text evidence="2">Belongs to the methyl-accepting chemotaxis (MCP) protein family.</text>
</comment>
<dbReference type="PRINTS" id="PR00260">
    <property type="entry name" value="CHEMTRNSDUCR"/>
</dbReference>
<dbReference type="InterPro" id="IPR029016">
    <property type="entry name" value="GAF-like_dom_sf"/>
</dbReference>
<dbReference type="RefSeq" id="WP_145363909.1">
    <property type="nucleotide sequence ID" value="NZ_CP036268.1"/>
</dbReference>
<dbReference type="GO" id="GO:0007165">
    <property type="term" value="P:signal transduction"/>
    <property type="evidence" value="ECO:0007669"/>
    <property type="project" value="UniProtKB-KW"/>
</dbReference>
<protein>
    <submittedName>
        <fullName evidence="5">Methyl-accepting chemotaxis protein PctC</fullName>
    </submittedName>
</protein>
<dbReference type="InterPro" id="IPR004089">
    <property type="entry name" value="MCPsignal_dom"/>
</dbReference>
<dbReference type="OrthoDB" id="221239at2"/>
<name>A0A517R1S6_9PLAN</name>
<feature type="domain" description="Methyl-accepting transducer" evidence="4">
    <location>
        <begin position="449"/>
        <end position="671"/>
    </location>
</feature>
<proteinExistence type="inferred from homology"/>
<dbReference type="SMART" id="SM00065">
    <property type="entry name" value="GAF"/>
    <property type="match status" value="1"/>
</dbReference>
<dbReference type="Proteomes" id="UP000317318">
    <property type="component" value="Chromosome"/>
</dbReference>
<dbReference type="SUPFAM" id="SSF58104">
    <property type="entry name" value="Methyl-accepting chemotaxis protein (MCP) signaling domain"/>
    <property type="match status" value="1"/>
</dbReference>
<dbReference type="InterPro" id="IPR003018">
    <property type="entry name" value="GAF"/>
</dbReference>
<evidence type="ECO:0000313" key="5">
    <source>
        <dbReference type="EMBL" id="QDT37822.1"/>
    </source>
</evidence>
<evidence type="ECO:0000256" key="2">
    <source>
        <dbReference type="ARBA" id="ARBA00029447"/>
    </source>
</evidence>